<protein>
    <recommendedName>
        <fullName evidence="3">Acyl-CoA dehydrogenase/oxidase C-terminal domain-containing protein</fullName>
    </recommendedName>
</protein>
<sequence length="240" mass="26909">MHVIDFQSADAKPVGERAAGRPVAPISHILESTALRINSHPVLLAAGSYVCATADLLDQAPLVWHEQAGGMYRWEQLHTVQVQDRMLEPSGLLLVHVQPHSGEQAETAGDEVNPERLRDHLLEFRIELCKAGLEYVRKHLSVRISGGQSTFQHQLVKGMVADILTTFYMAETLHEDRLLSRSPDIASFRTHAWLHEELDEAFRQIQRLGGGYGYLRHGVSAYTYAGQLVKNLLLPDREGY</sequence>
<evidence type="ECO:0000313" key="1">
    <source>
        <dbReference type="EMBL" id="PZT56673.1"/>
    </source>
</evidence>
<dbReference type="RefSeq" id="WP_111269233.1">
    <property type="nucleotide sequence ID" value="NZ_QKWW01000016.1"/>
</dbReference>
<proteinExistence type="predicted"/>
<reference evidence="1 2" key="1">
    <citation type="submission" date="2018-06" db="EMBL/GenBank/DDBJ databases">
        <title>Isolation of heavy metals resistant Paenibacillus silvae NC2 from Gold-Copper mine in ZiJin, China.</title>
        <authorList>
            <person name="Xu J."/>
            <person name="Mazhar H.S."/>
            <person name="Rensing C."/>
        </authorList>
    </citation>
    <scope>NUCLEOTIDE SEQUENCE [LARGE SCALE GENOMIC DNA]</scope>
    <source>
        <strain evidence="1 2">NC2</strain>
    </source>
</reference>
<comment type="caution">
    <text evidence="1">The sequence shown here is derived from an EMBL/GenBank/DDBJ whole genome shotgun (WGS) entry which is preliminary data.</text>
</comment>
<organism evidence="1 2">
    <name type="scientific">Paenibacillus silvae</name>
    <dbReference type="NCBI Taxonomy" id="1325358"/>
    <lineage>
        <taxon>Bacteria</taxon>
        <taxon>Bacillati</taxon>
        <taxon>Bacillota</taxon>
        <taxon>Bacilli</taxon>
        <taxon>Bacillales</taxon>
        <taxon>Paenibacillaceae</taxon>
        <taxon>Paenibacillus</taxon>
    </lineage>
</organism>
<dbReference type="InterPro" id="IPR036250">
    <property type="entry name" value="AcylCo_DH-like_C"/>
</dbReference>
<evidence type="ECO:0008006" key="3">
    <source>
        <dbReference type="Google" id="ProtNLM"/>
    </source>
</evidence>
<dbReference type="AlphaFoldDB" id="A0A2W6QHN2"/>
<name>A0A2W6QHN2_9BACL</name>
<accession>A0A2W6QHN2</accession>
<dbReference type="Proteomes" id="UP000249204">
    <property type="component" value="Unassembled WGS sequence"/>
</dbReference>
<gene>
    <name evidence="1" type="ORF">DN757_05325</name>
</gene>
<evidence type="ECO:0000313" key="2">
    <source>
        <dbReference type="Proteomes" id="UP000249204"/>
    </source>
</evidence>
<dbReference type="GO" id="GO:0016627">
    <property type="term" value="F:oxidoreductase activity, acting on the CH-CH group of donors"/>
    <property type="evidence" value="ECO:0007669"/>
    <property type="project" value="InterPro"/>
</dbReference>
<dbReference type="Gene3D" id="1.20.140.10">
    <property type="entry name" value="Butyryl-CoA Dehydrogenase, subunit A, domain 3"/>
    <property type="match status" value="1"/>
</dbReference>
<dbReference type="SUPFAM" id="SSF47203">
    <property type="entry name" value="Acyl-CoA dehydrogenase C-terminal domain-like"/>
    <property type="match status" value="1"/>
</dbReference>
<dbReference type="EMBL" id="QKWW01000016">
    <property type="protein sequence ID" value="PZT56673.1"/>
    <property type="molecule type" value="Genomic_DNA"/>
</dbReference>